<protein>
    <submittedName>
        <fullName evidence="7">Beta-glucanase, GH16 family</fullName>
    </submittedName>
</protein>
<dbReference type="PANTHER" id="PTHR10963">
    <property type="entry name" value="GLYCOSYL HYDROLASE-RELATED"/>
    <property type="match status" value="1"/>
</dbReference>
<dbReference type="Pfam" id="PF00395">
    <property type="entry name" value="SLH"/>
    <property type="match status" value="3"/>
</dbReference>
<feature type="compositionally biased region" description="Low complexity" evidence="3">
    <location>
        <begin position="417"/>
        <end position="434"/>
    </location>
</feature>
<keyword evidence="8" id="KW-1185">Reference proteome</keyword>
<feature type="domain" description="GH16" evidence="6">
    <location>
        <begin position="397"/>
        <end position="696"/>
    </location>
</feature>
<dbReference type="Proteomes" id="UP000199050">
    <property type="component" value="Unassembled WGS sequence"/>
</dbReference>
<evidence type="ECO:0000259" key="5">
    <source>
        <dbReference type="PROSITE" id="PS51272"/>
    </source>
</evidence>
<name>A0A1G8I835_9BACL</name>
<dbReference type="GO" id="GO:0004553">
    <property type="term" value="F:hydrolase activity, hydrolyzing O-glycosyl compounds"/>
    <property type="evidence" value="ECO:0007669"/>
    <property type="project" value="InterPro"/>
</dbReference>
<dbReference type="CDD" id="cd08023">
    <property type="entry name" value="GH16_laminarinase_like"/>
    <property type="match status" value="1"/>
</dbReference>
<dbReference type="SUPFAM" id="SSF49899">
    <property type="entry name" value="Concanavalin A-like lectins/glucanases"/>
    <property type="match status" value="1"/>
</dbReference>
<dbReference type="Gene3D" id="2.60.120.260">
    <property type="entry name" value="Galactose-binding domain-like"/>
    <property type="match status" value="5"/>
</dbReference>
<dbReference type="OrthoDB" id="9809583at2"/>
<feature type="domain" description="SLH" evidence="5">
    <location>
        <begin position="41"/>
        <end position="99"/>
    </location>
</feature>
<feature type="domain" description="SLH" evidence="5">
    <location>
        <begin position="100"/>
        <end position="163"/>
    </location>
</feature>
<dbReference type="GO" id="GO:0030246">
    <property type="term" value="F:carbohydrate binding"/>
    <property type="evidence" value="ECO:0007669"/>
    <property type="project" value="InterPro"/>
</dbReference>
<proteinExistence type="inferred from homology"/>
<dbReference type="InterPro" id="IPR013320">
    <property type="entry name" value="ConA-like_dom_sf"/>
</dbReference>
<evidence type="ECO:0000259" key="6">
    <source>
        <dbReference type="PROSITE" id="PS51762"/>
    </source>
</evidence>
<evidence type="ECO:0000313" key="8">
    <source>
        <dbReference type="Proteomes" id="UP000199050"/>
    </source>
</evidence>
<accession>A0A1G8I835</accession>
<dbReference type="SUPFAM" id="SSF49785">
    <property type="entry name" value="Galactose-binding domain-like"/>
    <property type="match status" value="5"/>
</dbReference>
<dbReference type="Pfam" id="PF00722">
    <property type="entry name" value="Glyco_hydro_16"/>
    <property type="match status" value="1"/>
</dbReference>
<dbReference type="RefSeq" id="WP_090712452.1">
    <property type="nucleotide sequence ID" value="NZ_CBCSKY010000001.1"/>
</dbReference>
<organism evidence="7 8">
    <name type="scientific">Paenibacillus typhae</name>
    <dbReference type="NCBI Taxonomy" id="1174501"/>
    <lineage>
        <taxon>Bacteria</taxon>
        <taxon>Bacillati</taxon>
        <taxon>Bacillota</taxon>
        <taxon>Bacilli</taxon>
        <taxon>Bacillales</taxon>
        <taxon>Paenibacillaceae</taxon>
        <taxon>Paenibacillus</taxon>
    </lineage>
</organism>
<feature type="domain" description="SLH" evidence="5">
    <location>
        <begin position="164"/>
        <end position="226"/>
    </location>
</feature>
<evidence type="ECO:0000313" key="7">
    <source>
        <dbReference type="EMBL" id="SDI15002.1"/>
    </source>
</evidence>
<keyword evidence="2" id="KW-0378">Hydrolase</keyword>
<dbReference type="InterPro" id="IPR000757">
    <property type="entry name" value="Beta-glucanase-like"/>
</dbReference>
<dbReference type="InterPro" id="IPR001119">
    <property type="entry name" value="SLH_dom"/>
</dbReference>
<comment type="similarity">
    <text evidence="1">Belongs to the glycosyl hydrolase 16 family.</text>
</comment>
<dbReference type="InterPro" id="IPR003305">
    <property type="entry name" value="CenC_carb-bd"/>
</dbReference>
<gene>
    <name evidence="7" type="ORF">SAMN05216192_103150</name>
</gene>
<dbReference type="PROSITE" id="PS51762">
    <property type="entry name" value="GH16_2"/>
    <property type="match status" value="1"/>
</dbReference>
<feature type="compositionally biased region" description="Low complexity" evidence="3">
    <location>
        <begin position="385"/>
        <end position="403"/>
    </location>
</feature>
<dbReference type="InterPro" id="IPR006584">
    <property type="entry name" value="Cellulose-bd_IV"/>
</dbReference>
<evidence type="ECO:0000256" key="1">
    <source>
        <dbReference type="ARBA" id="ARBA00006865"/>
    </source>
</evidence>
<feature type="chain" id="PRO_5011672671" evidence="4">
    <location>
        <begin position="31"/>
        <end position="1504"/>
    </location>
</feature>
<reference evidence="8" key="1">
    <citation type="submission" date="2016-10" db="EMBL/GenBank/DDBJ databases">
        <authorList>
            <person name="Varghese N."/>
            <person name="Submissions S."/>
        </authorList>
    </citation>
    <scope>NUCLEOTIDE SEQUENCE [LARGE SCALE GENOMIC DNA]</scope>
    <source>
        <strain evidence="8">CGMCC 1.11012</strain>
    </source>
</reference>
<dbReference type="PROSITE" id="PS51272">
    <property type="entry name" value="SLH"/>
    <property type="match status" value="3"/>
</dbReference>
<dbReference type="GO" id="GO:0005975">
    <property type="term" value="P:carbohydrate metabolic process"/>
    <property type="evidence" value="ECO:0007669"/>
    <property type="project" value="InterPro"/>
</dbReference>
<feature type="signal peptide" evidence="4">
    <location>
        <begin position="1"/>
        <end position="30"/>
    </location>
</feature>
<evidence type="ECO:0000256" key="4">
    <source>
        <dbReference type="SAM" id="SignalP"/>
    </source>
</evidence>
<sequence length="1504" mass="161432">MYRKVLNRVLVAVMLLSGVQLPGNTGLANAAVPESPVSEAAQMPTFTDMNQHWAASAAERLAAAGILQGEATGRFEPDRAVSRAELAVILSRVFRYTAPGIVNFNDVSASSWYASDVSKVNEAGVIKGYGNGQFQPGAAVRREDAMTMLARAFRLESTSQDALNAQADGAAVSGYAREAVSAMLVSGYVQGDLAGKLKPESLMTRGELTVLLSRMIGWISPARGDYPLGTVSGNVIVNRPDVHIQGGAVNGNLYVTAGTGEGEASFTGMKVKGNTFISGGGEHSVVFRQSALNRTVVDKPQTAVRLRLEDGSTAARIELAKQSRVEIDAGSRAEVLIVDAGAAGSTIINLGQIGLLEISAGKVLMNGTELKSGETLRNLSGGGASAQASAPATQAADGAGAAPIPTPTPAASPGPTPAASSTPAPSATATSAPSTDEEQWEMVWNDEFEGKQIDEAKWNIQDTGTVYNNELEYYHPDNVSLETESGNSVLALEARKEAYGGKEYTSGKLTSKMKGDWTYGKFTVRAKLPIQQGMWPAIWMMPTDEEKQYGPWPGSGEMDIMELTGPVAGDTEKADLYPRTVHGSLHYDIPHISQSKTYVLPEGTTFADDYHDFTLEWLPGLIRYYVDGNLYFETSDWGTKAEGQPDYYTYPAPFDRPFYMILNLAVGGDWPGDPAADFRSDTMYVDYVRVYKYKNLDQWPDVTGQRPEKSEGAAPQRPALADGNQIYNGDFKGGAAQGLPEFWQLITNAGGAGTTAVIDDKDKGKAVKVSLNEAGTQNYSVQLTQMPLILEKGKAYKVTFDAKADAVRPVMSKLTEFGGGWTAYSKERNFQLTPDWQSFEYSFNMMQATDNNVRFEFNLGLNDTTAYFANVRVAETEPLPVVRTPLTDGNLVYNGGFELGKDRLGYWSFTVKPESEAAAEAKVTSTLELPLMKRIFQAVVQHPGESADDVTLTQAGLPLSAGGVYQLSFDARSDQSDTLGIKLEAGGGDSTYPDGSTFALTPEWKHYTAEISLSGSAASEGTLSFLLGKSIGQPEIDNVRLVRMADPPVLNGYLHLRGDQYSGASGILLLPSGEGGKDVTSMDKGDYAEYKVMLPQGASIVPVARVSSVQADSELELTVLDAAKRSVVTADVYKTAVGDTGGLQSYRAVIGAPLDLPAGTYYFRLGGSGYNLAWLDLSREMVVNGGFKDDSTEGWTLFKKDWVDNDPVKNTAMTAGNGVLQVALGGSGDEEWNVQVKQGAIPVEKGKKYLLRFDAEASMARLIRVLVQHDGSSDNNWTAYANETASLTEAGGHFEYYFTAPESDAAAVLQFSLGKITELLGAHTVSLSNISLLQVNPVIAGEAYGENLIPNGDFSAPIQGWSSYSSDSGELSIDNVNGALRMQVGSTGANSWDRQVYYEGVAYNEGNHYTLTFKAKSDASRKMNISIGWLDVANNYTWHGYASKIVDLGTDYTEYTLEFDVTGDSTSIGRISFELGNIADGGTGHLAVEVDDIVLTNNGYAAAP</sequence>
<dbReference type="InterPro" id="IPR008979">
    <property type="entry name" value="Galactose-bd-like_sf"/>
</dbReference>
<dbReference type="Pfam" id="PF02018">
    <property type="entry name" value="CBM_4_9"/>
    <property type="match status" value="4"/>
</dbReference>
<dbReference type="STRING" id="1174501.SAMN05216192_103150"/>
<dbReference type="PANTHER" id="PTHR10963:SF55">
    <property type="entry name" value="GLYCOSIDE HYDROLASE FAMILY 16 PROTEIN"/>
    <property type="match status" value="1"/>
</dbReference>
<feature type="region of interest" description="Disordered" evidence="3">
    <location>
        <begin position="376"/>
        <end position="438"/>
    </location>
</feature>
<dbReference type="InterPro" id="IPR050546">
    <property type="entry name" value="Glycosyl_Hydrlase_16"/>
</dbReference>
<feature type="compositionally biased region" description="Pro residues" evidence="3">
    <location>
        <begin position="404"/>
        <end position="416"/>
    </location>
</feature>
<evidence type="ECO:0000256" key="2">
    <source>
        <dbReference type="ARBA" id="ARBA00022801"/>
    </source>
</evidence>
<evidence type="ECO:0000256" key="3">
    <source>
        <dbReference type="SAM" id="MobiDB-lite"/>
    </source>
</evidence>
<keyword evidence="4" id="KW-0732">Signal</keyword>
<dbReference type="EMBL" id="FNDX01000003">
    <property type="protein sequence ID" value="SDI15002.1"/>
    <property type="molecule type" value="Genomic_DNA"/>
</dbReference>
<dbReference type="Gene3D" id="2.60.120.200">
    <property type="match status" value="1"/>
</dbReference>
<dbReference type="SMART" id="SM00606">
    <property type="entry name" value="CBD_IV"/>
    <property type="match status" value="1"/>
</dbReference>